<dbReference type="InterPro" id="IPR051673">
    <property type="entry name" value="SSDNA_exonuclease_RecJ"/>
</dbReference>
<evidence type="ECO:0000313" key="9">
    <source>
        <dbReference type="EMBL" id="PIR85140.1"/>
    </source>
</evidence>
<comment type="similarity">
    <text evidence="1">Belongs to the RecJ family.</text>
</comment>
<dbReference type="GO" id="GO:0008409">
    <property type="term" value="F:5'-3' exonuclease activity"/>
    <property type="evidence" value="ECO:0007669"/>
    <property type="project" value="InterPro"/>
</dbReference>
<dbReference type="GO" id="GO:0006310">
    <property type="term" value="P:DNA recombination"/>
    <property type="evidence" value="ECO:0007669"/>
    <property type="project" value="InterPro"/>
</dbReference>
<evidence type="ECO:0000256" key="5">
    <source>
        <dbReference type="ARBA" id="ARBA00022839"/>
    </source>
</evidence>
<keyword evidence="4" id="KW-0378">Hydrolase</keyword>
<evidence type="ECO:0000256" key="1">
    <source>
        <dbReference type="ARBA" id="ARBA00005915"/>
    </source>
</evidence>
<feature type="domain" description="RecJ OB" evidence="8">
    <location>
        <begin position="431"/>
        <end position="542"/>
    </location>
</feature>
<dbReference type="PANTHER" id="PTHR30255">
    <property type="entry name" value="SINGLE-STRANDED-DNA-SPECIFIC EXONUCLEASE RECJ"/>
    <property type="match status" value="1"/>
</dbReference>
<dbReference type="Gene3D" id="3.10.310.30">
    <property type="match status" value="1"/>
</dbReference>
<dbReference type="InterPro" id="IPR003156">
    <property type="entry name" value="DHHA1_dom"/>
</dbReference>
<evidence type="ECO:0000259" key="8">
    <source>
        <dbReference type="Pfam" id="PF17768"/>
    </source>
</evidence>
<feature type="domain" description="DHHA1" evidence="7">
    <location>
        <begin position="325"/>
        <end position="415"/>
    </location>
</feature>
<evidence type="ECO:0000259" key="7">
    <source>
        <dbReference type="Pfam" id="PF02272"/>
    </source>
</evidence>
<evidence type="ECO:0000259" key="6">
    <source>
        <dbReference type="Pfam" id="PF01368"/>
    </source>
</evidence>
<dbReference type="Proteomes" id="UP000229315">
    <property type="component" value="Unassembled WGS sequence"/>
</dbReference>
<dbReference type="Pfam" id="PF02272">
    <property type="entry name" value="DHHA1"/>
    <property type="match status" value="1"/>
</dbReference>
<dbReference type="InterPro" id="IPR001667">
    <property type="entry name" value="DDH_dom"/>
</dbReference>
<gene>
    <name evidence="9" type="primary">recJ</name>
    <name evidence="9" type="ORF">COU15_01900</name>
</gene>
<evidence type="ECO:0000256" key="2">
    <source>
        <dbReference type="ARBA" id="ARBA00019841"/>
    </source>
</evidence>
<dbReference type="Gene3D" id="2.40.50.1010">
    <property type="match status" value="1"/>
</dbReference>
<dbReference type="GO" id="GO:0006281">
    <property type="term" value="P:DNA repair"/>
    <property type="evidence" value="ECO:0007669"/>
    <property type="project" value="InterPro"/>
</dbReference>
<dbReference type="EMBL" id="PFBH01000014">
    <property type="protein sequence ID" value="PIR85140.1"/>
    <property type="molecule type" value="Genomic_DNA"/>
</dbReference>
<proteinExistence type="inferred from homology"/>
<evidence type="ECO:0000313" key="10">
    <source>
        <dbReference type="Proteomes" id="UP000229315"/>
    </source>
</evidence>
<dbReference type="InterPro" id="IPR004610">
    <property type="entry name" value="RecJ"/>
</dbReference>
<organism evidence="9 10">
    <name type="scientific">Candidatus Kaiserbacteria bacterium CG10_big_fil_rev_8_21_14_0_10_45_20</name>
    <dbReference type="NCBI Taxonomy" id="1974607"/>
    <lineage>
        <taxon>Bacteria</taxon>
        <taxon>Candidatus Kaiseribacteriota</taxon>
    </lineage>
</organism>
<name>A0A2H0UFJ9_9BACT</name>
<keyword evidence="3" id="KW-0540">Nuclease</keyword>
<dbReference type="PANTHER" id="PTHR30255:SF2">
    <property type="entry name" value="SINGLE-STRANDED-DNA-SPECIFIC EXONUCLEASE RECJ"/>
    <property type="match status" value="1"/>
</dbReference>
<dbReference type="Gene3D" id="3.90.1640.30">
    <property type="match status" value="1"/>
</dbReference>
<accession>A0A2H0UFJ9</accession>
<evidence type="ECO:0000256" key="3">
    <source>
        <dbReference type="ARBA" id="ARBA00022722"/>
    </source>
</evidence>
<dbReference type="NCBIfam" id="TIGR00644">
    <property type="entry name" value="recJ"/>
    <property type="match status" value="1"/>
</dbReference>
<feature type="domain" description="DDH" evidence="6">
    <location>
        <begin position="56"/>
        <end position="207"/>
    </location>
</feature>
<keyword evidence="5 9" id="KW-0269">Exonuclease</keyword>
<dbReference type="Pfam" id="PF01368">
    <property type="entry name" value="DHH"/>
    <property type="match status" value="1"/>
</dbReference>
<dbReference type="Pfam" id="PF17768">
    <property type="entry name" value="RecJ_OB"/>
    <property type="match status" value="1"/>
</dbReference>
<evidence type="ECO:0000256" key="4">
    <source>
        <dbReference type="ARBA" id="ARBA00022801"/>
    </source>
</evidence>
<sequence>MHNLHPVAKSILEARSIEDVEGFINLEYDKRPDPFLLTDMDVAVSRILQAIHSNEKICAWTDYDCDGIPAGALLSDFFEMIHYPLRSYIPERSEGYALNEQGIQKLKDEGVSLIITADAGITSNKEVAFAQSLGIDVIVTDHHLPSETLPPAVAIINPHRADDTYPFKDLCGTGVAFKLVEALLSKGSFDVVAGNEKWLLDLVALATVADMVSLTGENRTLVSYGLLVARKGRRKGMRVLLEKMRVPYRTITEDDFAFSIAPKINASSRMESPLLGLELLTTTSTERANELAKHLVNLNNARKLEGARVSKEVKKRLDGSQLSRVIVMGRSSWNPALLGIAATGIVEMYERPVCLWGKDGSLIKGSCRSDGTVNIVSLMKEAEDLFEDFGGHELSGGFSLKEGAIHQLPEALEKAYASVTSGEKKDEPMQIDGTLTLSEVGKSLYTSLRHLAPFGVENPKPIFQFSNVRVERVLYFGKHKEHTRVTISDDTGRAIDAIVFFSDRSSFKNELALLSKGDRVSVCACVEESSFGNKTELRLRIENIEIKTTVQ</sequence>
<dbReference type="InterPro" id="IPR041122">
    <property type="entry name" value="RecJ_OB"/>
</dbReference>
<protein>
    <recommendedName>
        <fullName evidence="2">Single-stranded-DNA-specific exonuclease RecJ</fullName>
    </recommendedName>
</protein>
<comment type="caution">
    <text evidence="9">The sequence shown here is derived from an EMBL/GenBank/DDBJ whole genome shotgun (WGS) entry which is preliminary data.</text>
</comment>
<dbReference type="InterPro" id="IPR038763">
    <property type="entry name" value="DHH_sf"/>
</dbReference>
<dbReference type="GO" id="GO:0003676">
    <property type="term" value="F:nucleic acid binding"/>
    <property type="evidence" value="ECO:0007669"/>
    <property type="project" value="InterPro"/>
</dbReference>
<dbReference type="SUPFAM" id="SSF64182">
    <property type="entry name" value="DHH phosphoesterases"/>
    <property type="match status" value="1"/>
</dbReference>
<dbReference type="AlphaFoldDB" id="A0A2H0UFJ9"/>
<reference evidence="10" key="1">
    <citation type="submission" date="2017-09" db="EMBL/GenBank/DDBJ databases">
        <title>Depth-based differentiation of microbial function through sediment-hosted aquifers and enrichment of novel symbionts in the deep terrestrial subsurface.</title>
        <authorList>
            <person name="Probst A.J."/>
            <person name="Ladd B."/>
            <person name="Jarett J.K."/>
            <person name="Geller-Mcgrath D.E."/>
            <person name="Sieber C.M.K."/>
            <person name="Emerson J.B."/>
            <person name="Anantharaman K."/>
            <person name="Thomas B.C."/>
            <person name="Malmstrom R."/>
            <person name="Stieglmeier M."/>
            <person name="Klingl A."/>
            <person name="Woyke T."/>
            <person name="Ryan C.M."/>
            <person name="Banfield J.F."/>
        </authorList>
    </citation>
    <scope>NUCLEOTIDE SEQUENCE [LARGE SCALE GENOMIC DNA]</scope>
</reference>